<dbReference type="SUPFAM" id="SSF54593">
    <property type="entry name" value="Glyoxalase/Bleomycin resistance protein/Dihydroxybiphenyl dioxygenase"/>
    <property type="match status" value="1"/>
</dbReference>
<evidence type="ECO:0000259" key="2">
    <source>
        <dbReference type="PROSITE" id="PS51819"/>
    </source>
</evidence>
<dbReference type="InterPro" id="IPR041581">
    <property type="entry name" value="Glyoxalase_6"/>
</dbReference>
<evidence type="ECO:0000313" key="3">
    <source>
        <dbReference type="EMBL" id="CAA9504507.1"/>
    </source>
</evidence>
<feature type="domain" description="VOC" evidence="2">
    <location>
        <begin position="1"/>
        <end position="111"/>
    </location>
</feature>
<dbReference type="Gene3D" id="3.10.180.10">
    <property type="entry name" value="2,3-Dihydroxybiphenyl 1,2-Dioxygenase, domain 1"/>
    <property type="match status" value="1"/>
</dbReference>
<evidence type="ECO:0000256" key="1">
    <source>
        <dbReference type="SAM" id="MobiDB-lite"/>
    </source>
</evidence>
<dbReference type="InterPro" id="IPR037523">
    <property type="entry name" value="VOC_core"/>
</dbReference>
<dbReference type="AlphaFoldDB" id="A0A6J4SSY1"/>
<name>A0A6J4SSY1_9ACTN</name>
<gene>
    <name evidence="3" type="ORF">AVDCRST_MAG17-1597</name>
</gene>
<dbReference type="PROSITE" id="PS51819">
    <property type="entry name" value="VOC"/>
    <property type="match status" value="1"/>
</dbReference>
<dbReference type="EMBL" id="CADCVV010000116">
    <property type="protein sequence ID" value="CAA9504507.1"/>
    <property type="molecule type" value="Genomic_DNA"/>
</dbReference>
<feature type="region of interest" description="Disordered" evidence="1">
    <location>
        <begin position="30"/>
        <end position="53"/>
    </location>
</feature>
<reference evidence="3" key="1">
    <citation type="submission" date="2020-02" db="EMBL/GenBank/DDBJ databases">
        <authorList>
            <person name="Meier V. D."/>
        </authorList>
    </citation>
    <scope>NUCLEOTIDE SEQUENCE</scope>
    <source>
        <strain evidence="3">AVDCRST_MAG17</strain>
    </source>
</reference>
<organism evidence="3">
    <name type="scientific">uncultured Solirubrobacterales bacterium</name>
    <dbReference type="NCBI Taxonomy" id="768556"/>
    <lineage>
        <taxon>Bacteria</taxon>
        <taxon>Bacillati</taxon>
        <taxon>Actinomycetota</taxon>
        <taxon>Thermoleophilia</taxon>
        <taxon>Solirubrobacterales</taxon>
        <taxon>environmental samples</taxon>
    </lineage>
</organism>
<proteinExistence type="predicted"/>
<dbReference type="InterPro" id="IPR029068">
    <property type="entry name" value="Glyas_Bleomycin-R_OHBP_Dase"/>
</dbReference>
<accession>A0A6J4SSY1</accession>
<sequence>MALIEFPADDPDRARGFWAGVLGLSLEPRTDAQGEGWQTRSGGTSVGVHARGRGPGDTFSLPYFEVDELSDALERVVELGGTVIHPGERQAICRDSEGSPFGLSARAPCSE</sequence>
<protein>
    <recommendedName>
        <fullName evidence="2">VOC domain-containing protein</fullName>
    </recommendedName>
</protein>
<dbReference type="Pfam" id="PF18029">
    <property type="entry name" value="Glyoxalase_6"/>
    <property type="match status" value="1"/>
</dbReference>